<keyword evidence="1" id="KW-0436">Ligase</keyword>
<dbReference type="GO" id="GO:0016874">
    <property type="term" value="F:ligase activity"/>
    <property type="evidence" value="ECO:0007669"/>
    <property type="project" value="UniProtKB-KW"/>
</dbReference>
<dbReference type="AlphaFoldDB" id="W6TLY3"/>
<dbReference type="EMBL" id="AZIT01000001">
    <property type="protein sequence ID" value="ETZ18384.1"/>
    <property type="molecule type" value="Genomic_DNA"/>
</dbReference>
<sequence>MVHIKIKDILNSLKDVEFIGDVSNVQKNCIILFTR</sequence>
<accession>W6TLY3</accession>
<reference evidence="1 2" key="1">
    <citation type="submission" date="2013-12" db="EMBL/GenBank/DDBJ databases">
        <title>Comparative genomics of relapsing fever spirochetes.</title>
        <authorList>
            <person name="Schwan T.G."/>
            <person name="Raffel S.J."/>
            <person name="Porcella S.F."/>
        </authorList>
    </citation>
    <scope>NUCLEOTIDE SEQUENCE [LARGE SCALE GENOMIC DNA]</scope>
    <source>
        <strain evidence="1 2">CR2A</strain>
    </source>
</reference>
<organism evidence="1 2">
    <name type="scientific">Borrelia duttonii CR2A</name>
    <dbReference type="NCBI Taxonomy" id="1432657"/>
    <lineage>
        <taxon>Bacteria</taxon>
        <taxon>Pseudomonadati</taxon>
        <taxon>Spirochaetota</taxon>
        <taxon>Spirochaetia</taxon>
        <taxon>Spirochaetales</taxon>
        <taxon>Borreliaceae</taxon>
        <taxon>Borrelia</taxon>
    </lineage>
</organism>
<comment type="caution">
    <text evidence="1">The sequence shown here is derived from an EMBL/GenBank/DDBJ whole genome shotgun (WGS) entry which is preliminary data.</text>
</comment>
<evidence type="ECO:0000313" key="2">
    <source>
        <dbReference type="Proteomes" id="UP000019148"/>
    </source>
</evidence>
<dbReference type="Proteomes" id="UP000019148">
    <property type="component" value="Unassembled WGS sequence"/>
</dbReference>
<proteinExistence type="predicted"/>
<evidence type="ECO:0000313" key="1">
    <source>
        <dbReference type="EMBL" id="ETZ18384.1"/>
    </source>
</evidence>
<protein>
    <submittedName>
        <fullName evidence="1">UDP-N-acetylmuramoylalanyl-D-glutamyl-L-ornithine--D-alanyl-D-alanine ligase</fullName>
        <ecNumber evidence="1">6.3.2.-</ecNumber>
    </submittedName>
</protein>
<name>W6TLY3_9SPIR</name>
<dbReference type="EC" id="6.3.2.-" evidence="1"/>
<gene>
    <name evidence="1" type="ORF">BDCR2A_00357</name>
</gene>